<keyword evidence="2" id="KW-0560">Oxidoreductase</keyword>
<evidence type="ECO:0000313" key="5">
    <source>
        <dbReference type="Proteomes" id="UP000199708"/>
    </source>
</evidence>
<feature type="domain" description="NADH:flavin oxidoreductase/NADH oxidase N-terminal" evidence="3">
    <location>
        <begin position="8"/>
        <end position="338"/>
    </location>
</feature>
<dbReference type="PANTHER" id="PTHR43656:SF2">
    <property type="entry name" value="BINDING OXIDOREDUCTASE, PUTATIVE (AFU_ORTHOLOGUE AFUA_2G08260)-RELATED"/>
    <property type="match status" value="1"/>
</dbReference>
<dbReference type="Gene3D" id="3.20.20.70">
    <property type="entry name" value="Aldolase class I"/>
    <property type="match status" value="1"/>
</dbReference>
<dbReference type="STRING" id="120956.SAMN05421791_101194"/>
<proteinExistence type="predicted"/>
<dbReference type="InterPro" id="IPR051799">
    <property type="entry name" value="NADH_flavin_oxidoreductase"/>
</dbReference>
<sequence length="382" mass="42292">MKKLTDTIKLRHGAVLANRIVQPPMKTFSGMKKGFNSKETIKYYQRRAQSAAMIIAEYHYVSPAGGPANRIGVPEQLAAFSDDYLPGLKKLASVIQSKGNKAILQIHHSGYQAHQRASEGLPVFGPSAIDLPFLDHSIVELTQQQIANIIRDFGRATKRAIEAGFDGVEIHGANHYLLQQFFSKNSNHRTDKYGGSLKNRMRFALEVTAEVCKIAKQYGPEEFIVGYRISPDEIHGQAVGYTALEAKELVASLMDFELDYLHLSIFGSFDNGPENSDQTFSAIFRSVLDDQTKLILVGGIFDAESAQKALDYTDLVAVGRGILIEPDFALKICQGRPETIHSRISQENFNDLAWPDYLFKAFAAKGSTLPPIPGLEEMIIGK</sequence>
<accession>A0A1G7PBK7</accession>
<evidence type="ECO:0000259" key="3">
    <source>
        <dbReference type="Pfam" id="PF00724"/>
    </source>
</evidence>
<name>A0A1G7PBK7_9LACT</name>
<dbReference type="Pfam" id="PF00724">
    <property type="entry name" value="Oxidored_FMN"/>
    <property type="match status" value="1"/>
</dbReference>
<dbReference type="GO" id="GO:0010181">
    <property type="term" value="F:FMN binding"/>
    <property type="evidence" value="ECO:0007669"/>
    <property type="project" value="InterPro"/>
</dbReference>
<dbReference type="InterPro" id="IPR001155">
    <property type="entry name" value="OxRdtase_FMN_N"/>
</dbReference>
<evidence type="ECO:0000313" key="4">
    <source>
        <dbReference type="EMBL" id="SDF83705.1"/>
    </source>
</evidence>
<organism evidence="4 5">
    <name type="scientific">Facklamia miroungae</name>
    <dbReference type="NCBI Taxonomy" id="120956"/>
    <lineage>
        <taxon>Bacteria</taxon>
        <taxon>Bacillati</taxon>
        <taxon>Bacillota</taxon>
        <taxon>Bacilli</taxon>
        <taxon>Lactobacillales</taxon>
        <taxon>Aerococcaceae</taxon>
        <taxon>Facklamia</taxon>
    </lineage>
</organism>
<keyword evidence="5" id="KW-1185">Reference proteome</keyword>
<dbReference type="InterPro" id="IPR013785">
    <property type="entry name" value="Aldolase_TIM"/>
</dbReference>
<dbReference type="SUPFAM" id="SSF51395">
    <property type="entry name" value="FMN-linked oxidoreductases"/>
    <property type="match status" value="1"/>
</dbReference>
<reference evidence="4 5" key="1">
    <citation type="submission" date="2016-10" db="EMBL/GenBank/DDBJ databases">
        <authorList>
            <person name="de Groot N.N."/>
        </authorList>
    </citation>
    <scope>NUCLEOTIDE SEQUENCE [LARGE SCALE GENOMIC DNA]</scope>
    <source>
        <strain evidence="4 5">ATCC BAA-466</strain>
    </source>
</reference>
<protein>
    <submittedName>
        <fullName evidence="4">2,4-dienoyl-CoA reductase</fullName>
    </submittedName>
</protein>
<evidence type="ECO:0000256" key="1">
    <source>
        <dbReference type="ARBA" id="ARBA00022630"/>
    </source>
</evidence>
<dbReference type="AlphaFoldDB" id="A0A1G7PBK7"/>
<dbReference type="GO" id="GO:0016491">
    <property type="term" value="F:oxidoreductase activity"/>
    <property type="evidence" value="ECO:0007669"/>
    <property type="project" value="UniProtKB-KW"/>
</dbReference>
<dbReference type="EMBL" id="FNCK01000001">
    <property type="protein sequence ID" value="SDF83705.1"/>
    <property type="molecule type" value="Genomic_DNA"/>
</dbReference>
<dbReference type="PANTHER" id="PTHR43656">
    <property type="entry name" value="BINDING OXIDOREDUCTASE, PUTATIVE (AFU_ORTHOLOGUE AFUA_2G08260)-RELATED"/>
    <property type="match status" value="1"/>
</dbReference>
<gene>
    <name evidence="4" type="ORF">SAMN05421791_101194</name>
</gene>
<evidence type="ECO:0000256" key="2">
    <source>
        <dbReference type="ARBA" id="ARBA00023002"/>
    </source>
</evidence>
<dbReference type="Proteomes" id="UP000199708">
    <property type="component" value="Unassembled WGS sequence"/>
</dbReference>
<keyword evidence="1" id="KW-0285">Flavoprotein</keyword>